<evidence type="ECO:0000256" key="6">
    <source>
        <dbReference type="SAM" id="MobiDB-lite"/>
    </source>
</evidence>
<dbReference type="Proteomes" id="UP001610432">
    <property type="component" value="Unassembled WGS sequence"/>
</dbReference>
<keyword evidence="5" id="KW-0862">Zinc</keyword>
<keyword evidence="9" id="KW-1185">Reference proteome</keyword>
<comment type="caution">
    <text evidence="8">The sequence shown here is derived from an EMBL/GenBank/DDBJ whole genome shotgun (WGS) entry which is preliminary data.</text>
</comment>
<dbReference type="InterPro" id="IPR024766">
    <property type="entry name" value="Znf_RING_H2"/>
</dbReference>
<keyword evidence="4" id="KW-0833">Ubl conjugation pathway</keyword>
<dbReference type="SMART" id="SM00184">
    <property type="entry name" value="RING"/>
    <property type="match status" value="1"/>
</dbReference>
<feature type="compositionally biased region" description="Basic and acidic residues" evidence="6">
    <location>
        <begin position="173"/>
        <end position="189"/>
    </location>
</feature>
<protein>
    <recommendedName>
        <fullName evidence="7">RING-type domain-containing protein</fullName>
    </recommendedName>
</protein>
<evidence type="ECO:0000313" key="9">
    <source>
        <dbReference type="Proteomes" id="UP001610432"/>
    </source>
</evidence>
<name>A0ABR4M481_9EURO</name>
<dbReference type="GeneID" id="98140009"/>
<evidence type="ECO:0000256" key="2">
    <source>
        <dbReference type="ARBA" id="ARBA00022723"/>
    </source>
</evidence>
<dbReference type="InterPro" id="IPR013083">
    <property type="entry name" value="Znf_RING/FYVE/PHD"/>
</dbReference>
<organism evidence="8 9">
    <name type="scientific">Aspergillus lucknowensis</name>
    <dbReference type="NCBI Taxonomy" id="176173"/>
    <lineage>
        <taxon>Eukaryota</taxon>
        <taxon>Fungi</taxon>
        <taxon>Dikarya</taxon>
        <taxon>Ascomycota</taxon>
        <taxon>Pezizomycotina</taxon>
        <taxon>Eurotiomycetes</taxon>
        <taxon>Eurotiomycetidae</taxon>
        <taxon>Eurotiales</taxon>
        <taxon>Aspergillaceae</taxon>
        <taxon>Aspergillus</taxon>
        <taxon>Aspergillus subgen. Nidulantes</taxon>
    </lineage>
</organism>
<dbReference type="CDD" id="cd16448">
    <property type="entry name" value="RING-H2"/>
    <property type="match status" value="1"/>
</dbReference>
<evidence type="ECO:0000256" key="5">
    <source>
        <dbReference type="ARBA" id="ARBA00022833"/>
    </source>
</evidence>
<evidence type="ECO:0000259" key="7">
    <source>
        <dbReference type="SMART" id="SM00184"/>
    </source>
</evidence>
<reference evidence="8 9" key="1">
    <citation type="submission" date="2024-07" db="EMBL/GenBank/DDBJ databases">
        <title>Section-level genome sequencing and comparative genomics of Aspergillus sections Usti and Cavernicolus.</title>
        <authorList>
            <consortium name="Lawrence Berkeley National Laboratory"/>
            <person name="Nybo J.L."/>
            <person name="Vesth T.C."/>
            <person name="Theobald S."/>
            <person name="Frisvad J.C."/>
            <person name="Larsen T.O."/>
            <person name="Kjaerboelling I."/>
            <person name="Rothschild-Mancinelli K."/>
            <person name="Lyhne E.K."/>
            <person name="Kogle M.E."/>
            <person name="Barry K."/>
            <person name="Clum A."/>
            <person name="Na H."/>
            <person name="Ledsgaard L."/>
            <person name="Lin J."/>
            <person name="Lipzen A."/>
            <person name="Kuo A."/>
            <person name="Riley R."/>
            <person name="Mondo S."/>
            <person name="Labutti K."/>
            <person name="Haridas S."/>
            <person name="Pangalinan J."/>
            <person name="Salamov A.A."/>
            <person name="Simmons B.A."/>
            <person name="Magnuson J.K."/>
            <person name="Chen J."/>
            <person name="Drula E."/>
            <person name="Henrissat B."/>
            <person name="Wiebenga A."/>
            <person name="Lubbers R.J."/>
            <person name="Gomes A.C."/>
            <person name="Macurrencykelacurrency M.R."/>
            <person name="Stajich J."/>
            <person name="Grigoriev I.V."/>
            <person name="Mortensen U.H."/>
            <person name="De Vries R.P."/>
            <person name="Baker S.E."/>
            <person name="Andersen M.R."/>
        </authorList>
    </citation>
    <scope>NUCLEOTIDE SEQUENCE [LARGE SCALE GENOMIC DNA]</scope>
    <source>
        <strain evidence="8 9">CBS 449.75</strain>
    </source>
</reference>
<evidence type="ECO:0000256" key="3">
    <source>
        <dbReference type="ARBA" id="ARBA00022771"/>
    </source>
</evidence>
<evidence type="ECO:0000256" key="4">
    <source>
        <dbReference type="ARBA" id="ARBA00022786"/>
    </source>
</evidence>
<comment type="pathway">
    <text evidence="1">Protein modification; protein ubiquitination.</text>
</comment>
<feature type="domain" description="RING-type" evidence="7">
    <location>
        <begin position="114"/>
        <end position="230"/>
    </location>
</feature>
<dbReference type="SUPFAM" id="SSF57850">
    <property type="entry name" value="RING/U-box"/>
    <property type="match status" value="1"/>
</dbReference>
<dbReference type="RefSeq" id="XP_070890367.1">
    <property type="nucleotide sequence ID" value="XM_071024937.1"/>
</dbReference>
<evidence type="ECO:0000256" key="1">
    <source>
        <dbReference type="ARBA" id="ARBA00004906"/>
    </source>
</evidence>
<evidence type="ECO:0000313" key="8">
    <source>
        <dbReference type="EMBL" id="KAL2871388.1"/>
    </source>
</evidence>
<dbReference type="EMBL" id="JBFXLQ010000003">
    <property type="protein sequence ID" value="KAL2871388.1"/>
    <property type="molecule type" value="Genomic_DNA"/>
</dbReference>
<dbReference type="Gene3D" id="3.30.40.10">
    <property type="entry name" value="Zinc/RING finger domain, C3HC4 (zinc finger)"/>
    <property type="match status" value="1"/>
</dbReference>
<feature type="region of interest" description="Disordered" evidence="6">
    <location>
        <begin position="128"/>
        <end position="197"/>
    </location>
</feature>
<dbReference type="Pfam" id="PF12678">
    <property type="entry name" value="zf-rbx1"/>
    <property type="match status" value="1"/>
</dbReference>
<proteinExistence type="predicted"/>
<dbReference type="InterPro" id="IPR001841">
    <property type="entry name" value="Znf_RING"/>
</dbReference>
<sequence>MVTQTHSPAVLQNIPWISNPGHDFRDRPHHFFPVPLLQKHATHENPIANPHQTRSFIMRRHRRRAAERHADELRCLEVNGTTRQVSVQRWLDQQQTATTTTTSEHLERYADESCPICLTSLFPLSTLSPSSGSTIQNPPDRSNNHHRPLPSLAPPEAAHISHSDQCTATITTDEDRNRPPREPTAEGRRSRAWSPGSTSGVTILNRCNHAFHTGCLASWFEYRQYRCPICADVLIFSE</sequence>
<gene>
    <name evidence="8" type="ORF">BJX67DRAFT_160342</name>
</gene>
<accession>A0ABR4M481</accession>
<keyword evidence="3" id="KW-0863">Zinc-finger</keyword>
<keyword evidence="2" id="KW-0479">Metal-binding</keyword>